<dbReference type="Pfam" id="PF02698">
    <property type="entry name" value="DUF218"/>
    <property type="match status" value="1"/>
</dbReference>
<protein>
    <submittedName>
        <fullName evidence="2">YdcF family protein</fullName>
    </submittedName>
</protein>
<accession>A0AA35Y224</accession>
<dbReference type="PANTHER" id="PTHR30336:SF4">
    <property type="entry name" value="ENVELOPE BIOGENESIS FACTOR ELYC"/>
    <property type="match status" value="1"/>
</dbReference>
<dbReference type="Proteomes" id="UP001176960">
    <property type="component" value="Unassembled WGS sequence"/>
</dbReference>
<comment type="caution">
    <text evidence="2">The sequence shown here is derived from an EMBL/GenBank/DDBJ whole genome shotgun (WGS) entry which is preliminary data.</text>
</comment>
<dbReference type="InterPro" id="IPR003848">
    <property type="entry name" value="DUF218"/>
</dbReference>
<evidence type="ECO:0000259" key="1">
    <source>
        <dbReference type="Pfam" id="PF02698"/>
    </source>
</evidence>
<gene>
    <name evidence="2" type="ORF">LMG32879_002008</name>
</gene>
<dbReference type="EMBL" id="CATKSH010000011">
    <property type="protein sequence ID" value="CAI9121162.1"/>
    <property type="molecule type" value="Genomic_DNA"/>
</dbReference>
<dbReference type="PANTHER" id="PTHR30336">
    <property type="entry name" value="INNER MEMBRANE PROTEIN, PROBABLE PERMEASE"/>
    <property type="match status" value="1"/>
</dbReference>
<proteinExistence type="predicted"/>
<dbReference type="GO" id="GO:0005886">
    <property type="term" value="C:plasma membrane"/>
    <property type="evidence" value="ECO:0007669"/>
    <property type="project" value="TreeGrafter"/>
</dbReference>
<dbReference type="Gene3D" id="3.40.50.620">
    <property type="entry name" value="HUPs"/>
    <property type="match status" value="1"/>
</dbReference>
<dbReference type="GO" id="GO:0000270">
    <property type="term" value="P:peptidoglycan metabolic process"/>
    <property type="evidence" value="ECO:0007669"/>
    <property type="project" value="TreeGrafter"/>
</dbReference>
<dbReference type="CDD" id="cd06259">
    <property type="entry name" value="YdcF-like"/>
    <property type="match status" value="1"/>
</dbReference>
<reference evidence="2" key="1">
    <citation type="submission" date="2023-03" db="EMBL/GenBank/DDBJ databases">
        <authorList>
            <person name="Cleenwerck I."/>
        </authorList>
    </citation>
    <scope>NUCLEOTIDE SEQUENCE</scope>
    <source>
        <strain evidence="2">LMG 32879</strain>
    </source>
</reference>
<evidence type="ECO:0000313" key="3">
    <source>
        <dbReference type="Proteomes" id="UP001176960"/>
    </source>
</evidence>
<dbReference type="InterPro" id="IPR051599">
    <property type="entry name" value="Cell_Envelope_Assoc"/>
</dbReference>
<dbReference type="GO" id="GO:0043164">
    <property type="term" value="P:Gram-negative-bacterium-type cell wall biogenesis"/>
    <property type="evidence" value="ECO:0007669"/>
    <property type="project" value="TreeGrafter"/>
</dbReference>
<evidence type="ECO:0000313" key="2">
    <source>
        <dbReference type="EMBL" id="CAI9121162.1"/>
    </source>
</evidence>
<keyword evidence="3" id="KW-1185">Reference proteome</keyword>
<dbReference type="AlphaFoldDB" id="A0AA35Y224"/>
<dbReference type="InterPro" id="IPR014729">
    <property type="entry name" value="Rossmann-like_a/b/a_fold"/>
</dbReference>
<sequence length="200" mass="21757">MKHPFHAVLAFVLVPVLLITAGFLWFSADALRAPRQPPHCDGIVALTGGPNRIDTSLTLLREGYGQRLLISGVDRHATLAQVLSEARVSVPSVMTSRITLGRRAVTTIGNGIETAEWARSQGIRSVVVVTAGYHIRRAMMEIHRAAPELVLEPYPVRSPAPEHILTRHGAILMMREYGKWLGSLLGVTRRAPLAPLAPGS</sequence>
<organism evidence="2 3">
    <name type="scientific">Brytella acorum</name>
    <dbReference type="NCBI Taxonomy" id="2959299"/>
    <lineage>
        <taxon>Bacteria</taxon>
        <taxon>Pseudomonadati</taxon>
        <taxon>Pseudomonadota</taxon>
        <taxon>Alphaproteobacteria</taxon>
        <taxon>Acetobacterales</taxon>
        <taxon>Acetobacteraceae</taxon>
        <taxon>Brytella</taxon>
    </lineage>
</organism>
<dbReference type="RefSeq" id="WP_289841438.1">
    <property type="nucleotide sequence ID" value="NZ_CATKSH010000011.1"/>
</dbReference>
<feature type="domain" description="DUF218" evidence="1">
    <location>
        <begin position="41"/>
        <end position="177"/>
    </location>
</feature>
<name>A0AA35Y224_9PROT</name>